<keyword evidence="3" id="KW-1048">Host nucleus</keyword>
<evidence type="ECO:0000256" key="8">
    <source>
        <dbReference type="ARBA" id="ARBA00022840"/>
    </source>
</evidence>
<dbReference type="InterPro" id="IPR014015">
    <property type="entry name" value="Helicase_SF3_DNA-vir"/>
</dbReference>
<evidence type="ECO:0000256" key="12">
    <source>
        <dbReference type="ARBA" id="ARBA00034808"/>
    </source>
</evidence>
<comment type="catalytic activity">
    <reaction evidence="13">
        <text>ATP + H2O = ADP + phosphate + H(+)</text>
        <dbReference type="Rhea" id="RHEA:13065"/>
        <dbReference type="ChEBI" id="CHEBI:15377"/>
        <dbReference type="ChEBI" id="CHEBI:15378"/>
        <dbReference type="ChEBI" id="CHEBI:30616"/>
        <dbReference type="ChEBI" id="CHEBI:43474"/>
        <dbReference type="ChEBI" id="CHEBI:456216"/>
        <dbReference type="EC" id="5.6.2.4"/>
    </reaction>
</comment>
<evidence type="ECO:0000256" key="5">
    <source>
        <dbReference type="ARBA" id="ARBA00022741"/>
    </source>
</evidence>
<dbReference type="GO" id="GO:0005524">
    <property type="term" value="F:ATP binding"/>
    <property type="evidence" value="ECO:0007669"/>
    <property type="project" value="UniProtKB-KW"/>
</dbReference>
<keyword evidence="5" id="KW-0547">Nucleotide-binding</keyword>
<keyword evidence="4" id="KW-0235">DNA replication</keyword>
<evidence type="ECO:0000256" key="1">
    <source>
        <dbReference type="ARBA" id="ARBA00004147"/>
    </source>
</evidence>
<dbReference type="GO" id="GO:0016787">
    <property type="term" value="F:hydrolase activity"/>
    <property type="evidence" value="ECO:0007669"/>
    <property type="project" value="UniProtKB-KW"/>
</dbReference>
<keyword evidence="7" id="KW-0347">Helicase</keyword>
<evidence type="ECO:0000256" key="3">
    <source>
        <dbReference type="ARBA" id="ARBA00022562"/>
    </source>
</evidence>
<evidence type="ECO:0000256" key="13">
    <source>
        <dbReference type="ARBA" id="ARBA00048988"/>
    </source>
</evidence>
<name>A0AAU7E366_9POLY</name>
<evidence type="ECO:0000256" key="4">
    <source>
        <dbReference type="ARBA" id="ARBA00022705"/>
    </source>
</evidence>
<dbReference type="EMBL" id="PP711978">
    <property type="protein sequence ID" value="XBH24070.1"/>
    <property type="molecule type" value="Genomic_DNA"/>
</dbReference>
<evidence type="ECO:0000256" key="11">
    <source>
        <dbReference type="ARBA" id="ARBA00034617"/>
    </source>
</evidence>
<evidence type="ECO:0000256" key="7">
    <source>
        <dbReference type="ARBA" id="ARBA00022806"/>
    </source>
</evidence>
<dbReference type="InterPro" id="IPR010932">
    <property type="entry name" value="Lg_T_Ag_Polyomavir_C"/>
</dbReference>
<evidence type="ECO:0000259" key="14">
    <source>
        <dbReference type="PROSITE" id="PS51206"/>
    </source>
</evidence>
<evidence type="ECO:0000256" key="10">
    <source>
        <dbReference type="ARBA" id="ARBA00023235"/>
    </source>
</evidence>
<keyword evidence="6" id="KW-0378">Hydrolase</keyword>
<sequence length="264" mass="29830">MCPGVFRVFIESVYDAIVEAQPKKRGLIFQGPFDCGKTTVAQAIRDFFMGASLNVNLCKDRLHFELGGAIDMRMVLFDDVTGAAVRGLEGGWGFRNLDSLRDHLDGCVPVGLERKHQQRIEQRFPPWILTCNEYTIPQAILARGEKFTFRKNIADPDGFMHKYSISRAQLVSCDSFVVALCLYLPVDFFPEKCQVLVELLKDDAKECLAEIEGTLLDLDCHEEMPPSPQQDTEQDSNDLYNFIRGLNKRRADEAGEGPSAKRFQ</sequence>
<comment type="catalytic activity">
    <reaction evidence="11">
        <text>Couples ATP hydrolysis with the unwinding of duplex DNA by translocating in the 3'-5' direction.</text>
        <dbReference type="EC" id="5.6.2.4"/>
    </reaction>
</comment>
<dbReference type="EC" id="5.6.2.4" evidence="12"/>
<evidence type="ECO:0000256" key="2">
    <source>
        <dbReference type="ARBA" id="ARBA00022518"/>
    </source>
</evidence>
<reference evidence="15" key="2">
    <citation type="submission" date="2024-02" db="EMBL/GenBank/DDBJ databases">
        <authorList>
            <person name="Hu B."/>
        </authorList>
    </citation>
    <scope>NUCLEOTIDE SEQUENCE</scope>
    <source>
        <strain evidence="15">3A/Kenya/BAT1318/2015</strain>
    </source>
</reference>
<organism evidence="15">
    <name type="scientific">Chaerephon bat polyomavirus</name>
    <dbReference type="NCBI Taxonomy" id="3141916"/>
    <lineage>
        <taxon>Viruses</taxon>
        <taxon>Monodnaviria</taxon>
        <taxon>Shotokuvirae</taxon>
        <taxon>Cossaviricota</taxon>
        <taxon>Papovaviricetes</taxon>
        <taxon>Sepolyvirales</taxon>
        <taxon>Polyomaviridae</taxon>
    </lineage>
</organism>
<feature type="domain" description="SF3 helicase" evidence="14">
    <location>
        <begin position="8"/>
        <end position="162"/>
    </location>
</feature>
<dbReference type="GO" id="GO:0006260">
    <property type="term" value="P:DNA replication"/>
    <property type="evidence" value="ECO:0007669"/>
    <property type="project" value="UniProtKB-KW"/>
</dbReference>
<dbReference type="SUPFAM" id="SSF52540">
    <property type="entry name" value="P-loop containing nucleoside triphosphate hydrolases"/>
    <property type="match status" value="1"/>
</dbReference>
<dbReference type="GO" id="GO:0042025">
    <property type="term" value="C:host cell nucleus"/>
    <property type="evidence" value="ECO:0007669"/>
    <property type="project" value="UniProtKB-SubCell"/>
</dbReference>
<dbReference type="Pfam" id="PF06431">
    <property type="entry name" value="Polyoma_lg_T_C"/>
    <property type="match status" value="1"/>
</dbReference>
<evidence type="ECO:0000313" key="15">
    <source>
        <dbReference type="EMBL" id="XBH24070.1"/>
    </source>
</evidence>
<keyword evidence="9" id="KW-0238">DNA-binding</keyword>
<evidence type="ECO:0000256" key="6">
    <source>
        <dbReference type="ARBA" id="ARBA00022801"/>
    </source>
</evidence>
<dbReference type="GO" id="GO:0003677">
    <property type="term" value="F:DNA binding"/>
    <property type="evidence" value="ECO:0007669"/>
    <property type="project" value="UniProtKB-KW"/>
</dbReference>
<reference evidence="15" key="1">
    <citation type="journal article" date="2024" name="Microbiome">
        <title>Substantial viral diversity in bats and rodents from East Africa: insights into evolution, recombination, and cocirculation.</title>
        <authorList>
            <person name="Wang D."/>
            <person name="Yang X."/>
            <person name="Ren Z."/>
            <person name="Hu B."/>
            <person name="Zhao H."/>
            <person name="Yang K."/>
            <person name="Shi P."/>
            <person name="Zhang Z."/>
            <person name="Feng Q."/>
            <person name="Nawenja C.V."/>
            <person name="Obanda V."/>
            <person name="Robert K."/>
            <person name="Nalikka B."/>
            <person name="Waruhiu C.N."/>
            <person name="Ochola G.O."/>
            <person name="Onyuok S.O."/>
            <person name="Ochieng H."/>
            <person name="Li B."/>
            <person name="Zhu Y."/>
            <person name="Si H."/>
            <person name="Yin J."/>
            <person name="Kristiansen K."/>
            <person name="Jin X."/>
            <person name="Xu X."/>
            <person name="Xiao M."/>
            <person name="Agwanda B."/>
            <person name="Ommeh S."/>
            <person name="Li J."/>
            <person name="Shi Z.L."/>
        </authorList>
    </citation>
    <scope>NUCLEOTIDE SEQUENCE</scope>
    <source>
        <strain evidence="15">3A/Kenya/BAT1318/2015</strain>
    </source>
</reference>
<dbReference type="GO" id="GO:0043138">
    <property type="term" value="F:3'-5' DNA helicase activity"/>
    <property type="evidence" value="ECO:0007669"/>
    <property type="project" value="UniProtKB-EC"/>
</dbReference>
<dbReference type="Gene3D" id="3.40.50.300">
    <property type="entry name" value="P-loop containing nucleotide triphosphate hydrolases"/>
    <property type="match status" value="1"/>
</dbReference>
<dbReference type="InterPro" id="IPR027417">
    <property type="entry name" value="P-loop_NTPase"/>
</dbReference>
<keyword evidence="8" id="KW-0067">ATP-binding</keyword>
<keyword evidence="10" id="KW-0413">Isomerase</keyword>
<evidence type="ECO:0000256" key="9">
    <source>
        <dbReference type="ARBA" id="ARBA00023125"/>
    </source>
</evidence>
<dbReference type="PROSITE" id="PS51206">
    <property type="entry name" value="SF3_HELICASE_1"/>
    <property type="match status" value="1"/>
</dbReference>
<protein>
    <recommendedName>
        <fullName evidence="12">DNA 3'-5' helicase</fullName>
        <ecNumber evidence="12">5.6.2.4</ecNumber>
    </recommendedName>
</protein>
<keyword evidence="2" id="KW-0244">Early protein</keyword>
<comment type="subcellular location">
    <subcellularLocation>
        <location evidence="1">Host nucleus</location>
    </subcellularLocation>
</comment>
<accession>A0AAU7E366</accession>
<proteinExistence type="predicted"/>